<evidence type="ECO:0000256" key="1">
    <source>
        <dbReference type="SAM" id="Phobius"/>
    </source>
</evidence>
<keyword evidence="1" id="KW-0812">Transmembrane</keyword>
<feature type="transmembrane region" description="Helical" evidence="1">
    <location>
        <begin position="125"/>
        <end position="145"/>
    </location>
</feature>
<sequence>MSSVKATPLPSLAISVSKSWSVFFFLDFAGGEGTGAGAGGSACRNNLSVVSSFGCGAFSGGTTSSTISNVSGTIFFSLFFPLRCSRGTSPMFCFSEAGSSLAGSDVVCFGVAFVPFDCLGALPSFFSIISSFFASFFSATFIAMLSG</sequence>
<proteinExistence type="predicted"/>
<keyword evidence="1" id="KW-1133">Transmembrane helix</keyword>
<organism evidence="2">
    <name type="scientific">Pararge aegeria</name>
    <name type="common">speckled wood butterfly</name>
    <dbReference type="NCBI Taxonomy" id="116150"/>
    <lineage>
        <taxon>Eukaryota</taxon>
        <taxon>Metazoa</taxon>
        <taxon>Ecdysozoa</taxon>
        <taxon>Arthropoda</taxon>
        <taxon>Hexapoda</taxon>
        <taxon>Insecta</taxon>
        <taxon>Pterygota</taxon>
        <taxon>Neoptera</taxon>
        <taxon>Endopterygota</taxon>
        <taxon>Lepidoptera</taxon>
        <taxon>Glossata</taxon>
        <taxon>Ditrysia</taxon>
        <taxon>Papilionoidea</taxon>
        <taxon>Nymphalidae</taxon>
        <taxon>Satyrinae</taxon>
        <taxon>Satyrini</taxon>
        <taxon>Parargina</taxon>
        <taxon>Pararge</taxon>
    </lineage>
</organism>
<evidence type="ECO:0000313" key="2">
    <source>
        <dbReference type="EMBL" id="JAA83781.1"/>
    </source>
</evidence>
<accession>S4NY55</accession>
<reference evidence="2" key="2">
    <citation type="submission" date="2013-05" db="EMBL/GenBank/DDBJ databases">
        <authorList>
            <person name="Carter J.-M."/>
            <person name="Baker S.C."/>
            <person name="Pink R."/>
            <person name="Carter D.R.F."/>
            <person name="Collins A."/>
            <person name="Tomlin J."/>
            <person name="Gibbs M."/>
            <person name="Breuker C.J."/>
        </authorList>
    </citation>
    <scope>NUCLEOTIDE SEQUENCE</scope>
    <source>
        <tissue evidence="2">Ovary</tissue>
    </source>
</reference>
<reference evidence="2" key="1">
    <citation type="journal article" date="2013" name="BMC Genomics">
        <title>Unscrambling butterfly oogenesis.</title>
        <authorList>
            <person name="Carter J.M."/>
            <person name="Baker S.C."/>
            <person name="Pink R."/>
            <person name="Carter D.R."/>
            <person name="Collins A."/>
            <person name="Tomlin J."/>
            <person name="Gibbs M."/>
            <person name="Breuker C.J."/>
        </authorList>
    </citation>
    <scope>NUCLEOTIDE SEQUENCE</scope>
    <source>
        <tissue evidence="2">Ovary</tissue>
    </source>
</reference>
<protein>
    <submittedName>
        <fullName evidence="2">Uncharacterized protein</fullName>
    </submittedName>
</protein>
<name>S4NY55_9NEOP</name>
<keyword evidence="1" id="KW-0472">Membrane</keyword>
<feature type="non-terminal residue" evidence="2">
    <location>
        <position position="147"/>
    </location>
</feature>
<dbReference type="AlphaFoldDB" id="S4NY55"/>
<dbReference type="EMBL" id="GAIX01008779">
    <property type="protein sequence ID" value="JAA83781.1"/>
    <property type="molecule type" value="Transcribed_RNA"/>
</dbReference>